<evidence type="ECO:0000256" key="2">
    <source>
        <dbReference type="SAM" id="SignalP"/>
    </source>
</evidence>
<organism evidence="3 4">
    <name type="scientific">Leptospira stimsonii</name>
    <dbReference type="NCBI Taxonomy" id="2202203"/>
    <lineage>
        <taxon>Bacteria</taxon>
        <taxon>Pseudomonadati</taxon>
        <taxon>Spirochaetota</taxon>
        <taxon>Spirochaetia</taxon>
        <taxon>Leptospirales</taxon>
        <taxon>Leptospiraceae</taxon>
        <taxon>Leptospira</taxon>
    </lineage>
</organism>
<dbReference type="Proteomes" id="UP000265798">
    <property type="component" value="Unassembled WGS sequence"/>
</dbReference>
<dbReference type="EMBL" id="QHCT01000003">
    <property type="protein sequence ID" value="RHX90008.1"/>
    <property type="molecule type" value="Genomic_DNA"/>
</dbReference>
<feature type="chain" id="PRO_5017456117" description="Lipoprotein" evidence="2">
    <location>
        <begin position="24"/>
        <end position="293"/>
    </location>
</feature>
<dbReference type="NCBIfam" id="NF047544">
    <property type="entry name" value="AdhsnLsa30Lept"/>
    <property type="match status" value="1"/>
</dbReference>
<feature type="region of interest" description="Disordered" evidence="1">
    <location>
        <begin position="100"/>
        <end position="124"/>
    </location>
</feature>
<evidence type="ECO:0000313" key="3">
    <source>
        <dbReference type="EMBL" id="RHX90008.1"/>
    </source>
</evidence>
<keyword evidence="2" id="KW-0732">Signal</keyword>
<protein>
    <recommendedName>
        <fullName evidence="5">Lipoprotein</fullName>
    </recommendedName>
</protein>
<proteinExistence type="predicted"/>
<comment type="caution">
    <text evidence="3">The sequence shown here is derived from an EMBL/GenBank/DDBJ whole genome shotgun (WGS) entry which is preliminary data.</text>
</comment>
<dbReference type="OrthoDB" id="344019at2"/>
<gene>
    <name evidence="3" type="ORF">DLM75_13795</name>
</gene>
<dbReference type="AlphaFoldDB" id="A0A396Z8P9"/>
<feature type="compositionally biased region" description="Basic and acidic residues" evidence="1">
    <location>
        <begin position="109"/>
        <end position="118"/>
    </location>
</feature>
<evidence type="ECO:0008006" key="5">
    <source>
        <dbReference type="Google" id="ProtNLM"/>
    </source>
</evidence>
<name>A0A396Z8P9_9LEPT</name>
<reference evidence="4" key="1">
    <citation type="submission" date="2018-05" db="EMBL/GenBank/DDBJ databases">
        <title>Leptospira yasudae sp. nov. and Leptospira stimsonii sp. nov., two pathogenic species of the genus Leptospira isolated from environmental sources.</title>
        <authorList>
            <person name="Casanovas-Massana A."/>
            <person name="Hamond C."/>
            <person name="Santos L.A."/>
            <person name="Hacker K.P."/>
            <person name="Balassiano I."/>
            <person name="Medeiros M.A."/>
            <person name="Reis M.G."/>
            <person name="Ko A.I."/>
            <person name="Wunder E.A."/>
        </authorList>
    </citation>
    <scope>NUCLEOTIDE SEQUENCE [LARGE SCALE GENOMIC DNA]</scope>
    <source>
        <strain evidence="4">Yale</strain>
    </source>
</reference>
<dbReference type="PROSITE" id="PS51257">
    <property type="entry name" value="PROKAR_LIPOPROTEIN"/>
    <property type="match status" value="1"/>
</dbReference>
<dbReference type="RefSeq" id="WP_118969069.1">
    <property type="nucleotide sequence ID" value="NZ_QHCT01000003.1"/>
</dbReference>
<accession>A0A396Z8P9</accession>
<sequence length="293" mass="32080">MRKTAIRFSLLSLSFLFFSCTFGSVGDSRKEEAQMLQRLLTLIGQRPSTFQTSIYFTDDQQDVNIGAFSLISGATTYNLQLLAGSKIVWDGVALRVNPNPVPTVPDQTRSIDRDEHSAASHTPYTVPLDLPLTSPYGADYGTGSFTDTNLEVVNGSILTGDVHSSVVPPIPGIPSGYLASVKYKVQSLDLTFQITAPGPINTSVRIQLAPFVVELFPRCRFDIVPEKLGNFPVTWNLTGILQDQGGTSLLNSISALPNPVNINPYQNGNLYNLILANFRQQDRVLYQTGCTLF</sequence>
<evidence type="ECO:0000313" key="4">
    <source>
        <dbReference type="Proteomes" id="UP000265798"/>
    </source>
</evidence>
<feature type="signal peptide" evidence="2">
    <location>
        <begin position="1"/>
        <end position="23"/>
    </location>
</feature>
<evidence type="ECO:0000256" key="1">
    <source>
        <dbReference type="SAM" id="MobiDB-lite"/>
    </source>
</evidence>